<comment type="subcellular location">
    <subcellularLocation>
        <location evidence="1">Cell membrane</location>
        <topology evidence="1">Multi-pass membrane protein</topology>
    </subcellularLocation>
</comment>
<evidence type="ECO:0000256" key="2">
    <source>
        <dbReference type="ARBA" id="ARBA00007776"/>
    </source>
</evidence>
<dbReference type="Proteomes" id="UP000280759">
    <property type="component" value="Unassembled WGS sequence"/>
</dbReference>
<feature type="transmembrane region" description="Helical" evidence="8">
    <location>
        <begin position="32"/>
        <end position="49"/>
    </location>
</feature>
<keyword evidence="4 8" id="KW-0812">Transmembrane</keyword>
<organism evidence="9 10">
    <name type="scientific">Streptococcus canis</name>
    <dbReference type="NCBI Taxonomy" id="1329"/>
    <lineage>
        <taxon>Bacteria</taxon>
        <taxon>Bacillati</taxon>
        <taxon>Bacillota</taxon>
        <taxon>Bacilli</taxon>
        <taxon>Lactobacillales</taxon>
        <taxon>Streptococcaceae</taxon>
        <taxon>Streptococcus</taxon>
    </lineage>
</organism>
<feature type="transmembrane region" description="Helical" evidence="8">
    <location>
        <begin position="137"/>
        <end position="157"/>
    </location>
</feature>
<evidence type="ECO:0000256" key="5">
    <source>
        <dbReference type="ARBA" id="ARBA00022960"/>
    </source>
</evidence>
<protein>
    <submittedName>
        <fullName evidence="9">Uncharacterized protein</fullName>
    </submittedName>
</protein>
<evidence type="ECO:0000256" key="7">
    <source>
        <dbReference type="ARBA" id="ARBA00023136"/>
    </source>
</evidence>
<sequence>MKRSLFISFLIFLTFFLDTQLSEIITLYFSGPYGVTSHLFLLVLLLFILSSRSLFLPLILTFFFGLLFDFYYFDFLGLYLLALPITTVFVFWLGKQLSGKMTFGHFILLFLITIFLVDFLSFFLAKLFHLTYLELSYVMTFQMVPTLIFNVFFAFCFRKKIIHQFY</sequence>
<keyword evidence="5" id="KW-0133">Cell shape</keyword>
<evidence type="ECO:0000313" key="10">
    <source>
        <dbReference type="Proteomes" id="UP000280759"/>
    </source>
</evidence>
<feature type="transmembrane region" description="Helical" evidence="8">
    <location>
        <begin position="106"/>
        <end position="125"/>
    </location>
</feature>
<feature type="transmembrane region" description="Helical" evidence="8">
    <location>
        <begin position="54"/>
        <end position="72"/>
    </location>
</feature>
<keyword evidence="3" id="KW-1003">Cell membrane</keyword>
<evidence type="ECO:0000256" key="1">
    <source>
        <dbReference type="ARBA" id="ARBA00004651"/>
    </source>
</evidence>
<evidence type="ECO:0000256" key="8">
    <source>
        <dbReference type="SAM" id="Phobius"/>
    </source>
</evidence>
<dbReference type="Pfam" id="PF04093">
    <property type="entry name" value="MreD"/>
    <property type="match status" value="1"/>
</dbReference>
<keyword evidence="6 8" id="KW-1133">Transmembrane helix</keyword>
<dbReference type="InterPro" id="IPR007227">
    <property type="entry name" value="Cell_shape_determining_MreD"/>
</dbReference>
<gene>
    <name evidence="9" type="ORF">FMV2238Y02_12080</name>
</gene>
<keyword evidence="10" id="KW-1185">Reference proteome</keyword>
<proteinExistence type="inferred from homology"/>
<evidence type="ECO:0000256" key="4">
    <source>
        <dbReference type="ARBA" id="ARBA00022692"/>
    </source>
</evidence>
<keyword evidence="7 8" id="KW-0472">Membrane</keyword>
<dbReference type="GO" id="GO:0008360">
    <property type="term" value="P:regulation of cell shape"/>
    <property type="evidence" value="ECO:0007669"/>
    <property type="project" value="UniProtKB-KW"/>
</dbReference>
<dbReference type="EMBL" id="UXEP01000015">
    <property type="protein sequence ID" value="VDC42757.1"/>
    <property type="molecule type" value="Genomic_DNA"/>
</dbReference>
<name>A0A3P5Y7G2_STRCB</name>
<dbReference type="GO" id="GO:0005886">
    <property type="term" value="C:plasma membrane"/>
    <property type="evidence" value="ECO:0007669"/>
    <property type="project" value="UniProtKB-SubCell"/>
</dbReference>
<accession>A0A3P5Y7G2</accession>
<dbReference type="NCBIfam" id="TIGR03426">
    <property type="entry name" value="shape_MreD"/>
    <property type="match status" value="1"/>
</dbReference>
<evidence type="ECO:0000313" key="9">
    <source>
        <dbReference type="EMBL" id="VDC42757.1"/>
    </source>
</evidence>
<comment type="similarity">
    <text evidence="2">Belongs to the MreD family.</text>
</comment>
<dbReference type="AlphaFoldDB" id="A0A3P5Y7G2"/>
<feature type="transmembrane region" description="Helical" evidence="8">
    <location>
        <begin position="78"/>
        <end position="94"/>
    </location>
</feature>
<evidence type="ECO:0000256" key="6">
    <source>
        <dbReference type="ARBA" id="ARBA00022989"/>
    </source>
</evidence>
<reference evidence="9 10" key="1">
    <citation type="submission" date="2018-10" db="EMBL/GenBank/DDBJ databases">
        <authorList>
            <consortium name="Molecular Microbiology and Infection Unit (UMMI)"/>
            <person name="Machado M."/>
        </authorList>
    </citation>
    <scope>NUCLEOTIDE SEQUENCE [LARGE SCALE GENOMIC DNA]</scope>
    <source>
        <strain evidence="9">FMV2238.02</strain>
    </source>
</reference>
<dbReference type="RefSeq" id="WP_125074327.1">
    <property type="nucleotide sequence ID" value="NZ_CP053792.1"/>
</dbReference>
<evidence type="ECO:0000256" key="3">
    <source>
        <dbReference type="ARBA" id="ARBA00022475"/>
    </source>
</evidence>